<evidence type="ECO:0000256" key="3">
    <source>
        <dbReference type="SAM" id="SignalP"/>
    </source>
</evidence>
<dbReference type="PANTHER" id="PTHR47235">
    <property type="entry name" value="BLR6548 PROTEIN"/>
    <property type="match status" value="1"/>
</dbReference>
<protein>
    <submittedName>
        <fullName evidence="5">ABC transporter permease</fullName>
    </submittedName>
</protein>
<evidence type="ECO:0000313" key="5">
    <source>
        <dbReference type="EMBL" id="KRR10013.1"/>
    </source>
</evidence>
<feature type="signal peptide" evidence="3">
    <location>
        <begin position="1"/>
        <end position="32"/>
    </location>
</feature>
<comment type="similarity">
    <text evidence="1">Belongs to the leucine-binding protein family.</text>
</comment>
<dbReference type="Gene3D" id="3.40.50.2300">
    <property type="match status" value="2"/>
</dbReference>
<dbReference type="InterPro" id="IPR028081">
    <property type="entry name" value="Leu-bd"/>
</dbReference>
<keyword evidence="2 3" id="KW-0732">Signal</keyword>
<organism evidence="5 6">
    <name type="scientific">Bradyrhizobium jicamae</name>
    <dbReference type="NCBI Taxonomy" id="280332"/>
    <lineage>
        <taxon>Bacteria</taxon>
        <taxon>Pseudomonadati</taxon>
        <taxon>Pseudomonadota</taxon>
        <taxon>Alphaproteobacteria</taxon>
        <taxon>Hyphomicrobiales</taxon>
        <taxon>Nitrobacteraceae</taxon>
        <taxon>Bradyrhizobium</taxon>
    </lineage>
</organism>
<evidence type="ECO:0000256" key="2">
    <source>
        <dbReference type="ARBA" id="ARBA00022729"/>
    </source>
</evidence>
<feature type="domain" description="Leucine-binding protein" evidence="4">
    <location>
        <begin position="45"/>
        <end position="412"/>
    </location>
</feature>
<dbReference type="CDD" id="cd06334">
    <property type="entry name" value="PBP1_ABC_ligand_binding-like"/>
    <property type="match status" value="1"/>
</dbReference>
<sequence length="455" mass="49875">MSSKNILRRGLSGVAAAGAIMAAAIVSTPTMAQQPEQYFPVASMRVGPYNAMGTGIFGGVIDYLNYVNIKHGGVNGVKLVYEECETEYNAARSVECYQRLLNRGDQKMLLWDPYGTPLAYAVIGRVAADNVVLAQAGYGRTDAADGRVWPWVFGATANYWSQIAMKLNFIQQKEGGIDKMKGKTIVHLHIDTAYGREPLPAMRQIAKDWGVNLIEIPIAPPGLEQQSQWLQIRQAKADWVTFWGAGAGMSGTAITSAARVGFPRNKIIFVTFGGAEEDMIAGGAQAKDTHVVAMVLPGKQFPLIADIEKVLYSGGAGKGNMQNPARVGTIYYNRGVIAAVNYVEALRNAQRIHNKVGKPVTGAEFRDGYEALDYTSEARRKELGIDGMIPPYKLTCRNHEGAGTFHMMQWDGNKFQIVSKDWLGANDPKFIRQLIEDSAEKYAKENNITLRDCPN</sequence>
<dbReference type="Proteomes" id="UP000050863">
    <property type="component" value="Unassembled WGS sequence"/>
</dbReference>
<name>A0A0R3LXU8_9BRAD</name>
<evidence type="ECO:0000259" key="4">
    <source>
        <dbReference type="Pfam" id="PF13458"/>
    </source>
</evidence>
<dbReference type="PANTHER" id="PTHR47235:SF1">
    <property type="entry name" value="BLR6548 PROTEIN"/>
    <property type="match status" value="1"/>
</dbReference>
<dbReference type="STRING" id="280332.CQ12_06290"/>
<comment type="caution">
    <text evidence="5">The sequence shown here is derived from an EMBL/GenBank/DDBJ whole genome shotgun (WGS) entry which is preliminary data.</text>
</comment>
<evidence type="ECO:0000256" key="1">
    <source>
        <dbReference type="ARBA" id="ARBA00010062"/>
    </source>
</evidence>
<dbReference type="SUPFAM" id="SSF53822">
    <property type="entry name" value="Periplasmic binding protein-like I"/>
    <property type="match status" value="1"/>
</dbReference>
<feature type="chain" id="PRO_5006443507" evidence="3">
    <location>
        <begin position="33"/>
        <end position="455"/>
    </location>
</feature>
<reference evidence="5 6" key="1">
    <citation type="submission" date="2014-03" db="EMBL/GenBank/DDBJ databases">
        <title>Bradyrhizobium valentinum sp. nov., isolated from effective nodules of Lupinus mariae-josephae, a lupine endemic of basic-lime soils in Eastern Spain.</title>
        <authorList>
            <person name="Duran D."/>
            <person name="Rey L."/>
            <person name="Navarro A."/>
            <person name="Busquets A."/>
            <person name="Imperial J."/>
            <person name="Ruiz-Argueso T."/>
        </authorList>
    </citation>
    <scope>NUCLEOTIDE SEQUENCE [LARGE SCALE GENOMIC DNA]</scope>
    <source>
        <strain evidence="5 6">PAC68</strain>
    </source>
</reference>
<dbReference type="EMBL" id="LLXZ01000064">
    <property type="protein sequence ID" value="KRR10013.1"/>
    <property type="molecule type" value="Genomic_DNA"/>
</dbReference>
<dbReference type="AlphaFoldDB" id="A0A0R3LXU8"/>
<evidence type="ECO:0000313" key="6">
    <source>
        <dbReference type="Proteomes" id="UP000050863"/>
    </source>
</evidence>
<keyword evidence="6" id="KW-1185">Reference proteome</keyword>
<dbReference type="Pfam" id="PF13458">
    <property type="entry name" value="Peripla_BP_6"/>
    <property type="match status" value="1"/>
</dbReference>
<dbReference type="InterPro" id="IPR028082">
    <property type="entry name" value="Peripla_BP_I"/>
</dbReference>
<gene>
    <name evidence="5" type="ORF">CQ12_06290</name>
</gene>
<accession>A0A0R3LXU8</accession>
<proteinExistence type="inferred from homology"/>